<dbReference type="Proteomes" id="UP000735302">
    <property type="component" value="Unassembled WGS sequence"/>
</dbReference>
<evidence type="ECO:0000259" key="2">
    <source>
        <dbReference type="PROSITE" id="PS50994"/>
    </source>
</evidence>
<evidence type="ECO:0000313" key="4">
    <source>
        <dbReference type="Proteomes" id="UP000735302"/>
    </source>
</evidence>
<dbReference type="GO" id="GO:0015074">
    <property type="term" value="P:DNA integration"/>
    <property type="evidence" value="ECO:0007669"/>
    <property type="project" value="InterPro"/>
</dbReference>
<feature type="region of interest" description="Disordered" evidence="1">
    <location>
        <begin position="97"/>
        <end position="121"/>
    </location>
</feature>
<evidence type="ECO:0000256" key="1">
    <source>
        <dbReference type="SAM" id="MobiDB-lite"/>
    </source>
</evidence>
<feature type="compositionally biased region" description="Basic and acidic residues" evidence="1">
    <location>
        <begin position="107"/>
        <end position="121"/>
    </location>
</feature>
<accession>A0AAV4D921</accession>
<dbReference type="Gene3D" id="3.30.420.10">
    <property type="entry name" value="Ribonuclease H-like superfamily/Ribonuclease H"/>
    <property type="match status" value="1"/>
</dbReference>
<gene>
    <name evidence="3" type="ORF">PoB_006705600</name>
</gene>
<evidence type="ECO:0000313" key="3">
    <source>
        <dbReference type="EMBL" id="GFO40551.1"/>
    </source>
</evidence>
<dbReference type="GO" id="GO:0003676">
    <property type="term" value="F:nucleic acid binding"/>
    <property type="evidence" value="ECO:0007669"/>
    <property type="project" value="InterPro"/>
</dbReference>
<organism evidence="3 4">
    <name type="scientific">Plakobranchus ocellatus</name>
    <dbReference type="NCBI Taxonomy" id="259542"/>
    <lineage>
        <taxon>Eukaryota</taxon>
        <taxon>Metazoa</taxon>
        <taxon>Spiralia</taxon>
        <taxon>Lophotrochozoa</taxon>
        <taxon>Mollusca</taxon>
        <taxon>Gastropoda</taxon>
        <taxon>Heterobranchia</taxon>
        <taxon>Euthyneura</taxon>
        <taxon>Panpulmonata</taxon>
        <taxon>Sacoglossa</taxon>
        <taxon>Placobranchoidea</taxon>
        <taxon>Plakobranchidae</taxon>
        <taxon>Plakobranchus</taxon>
    </lineage>
</organism>
<dbReference type="EMBL" id="BLXT01007619">
    <property type="protein sequence ID" value="GFO40551.1"/>
    <property type="molecule type" value="Genomic_DNA"/>
</dbReference>
<dbReference type="InterPro" id="IPR050951">
    <property type="entry name" value="Retrovirus_Pol_polyprotein"/>
</dbReference>
<keyword evidence="4" id="KW-1185">Reference proteome</keyword>
<dbReference type="InterPro" id="IPR012337">
    <property type="entry name" value="RNaseH-like_sf"/>
</dbReference>
<dbReference type="SUPFAM" id="SSF53098">
    <property type="entry name" value="Ribonuclease H-like"/>
    <property type="match status" value="1"/>
</dbReference>
<feature type="domain" description="Integrase catalytic" evidence="2">
    <location>
        <begin position="1"/>
        <end position="79"/>
    </location>
</feature>
<dbReference type="PANTHER" id="PTHR37984:SF15">
    <property type="entry name" value="INTEGRASE CATALYTIC DOMAIN-CONTAINING PROTEIN"/>
    <property type="match status" value="1"/>
</dbReference>
<name>A0AAV4D921_9GAST</name>
<dbReference type="InterPro" id="IPR001584">
    <property type="entry name" value="Integrase_cat-core"/>
</dbReference>
<protein>
    <submittedName>
        <fullName evidence="3">Pro-pol polyprotein</fullName>
    </submittedName>
</protein>
<reference evidence="3 4" key="1">
    <citation type="journal article" date="2021" name="Elife">
        <title>Chloroplast acquisition without the gene transfer in kleptoplastic sea slugs, Plakobranchus ocellatus.</title>
        <authorList>
            <person name="Maeda T."/>
            <person name="Takahashi S."/>
            <person name="Yoshida T."/>
            <person name="Shimamura S."/>
            <person name="Takaki Y."/>
            <person name="Nagai Y."/>
            <person name="Toyoda A."/>
            <person name="Suzuki Y."/>
            <person name="Arimoto A."/>
            <person name="Ishii H."/>
            <person name="Satoh N."/>
            <person name="Nishiyama T."/>
            <person name="Hasebe M."/>
            <person name="Maruyama T."/>
            <person name="Minagawa J."/>
            <person name="Obokata J."/>
            <person name="Shigenobu S."/>
        </authorList>
    </citation>
    <scope>NUCLEOTIDE SEQUENCE [LARGE SCALE GENOMIC DNA]</scope>
</reference>
<dbReference type="PANTHER" id="PTHR37984">
    <property type="entry name" value="PROTEIN CBG26694"/>
    <property type="match status" value="1"/>
</dbReference>
<comment type="caution">
    <text evidence="3">The sequence shown here is derived from an EMBL/GenBank/DDBJ whole genome shotgun (WGS) entry which is preliminary data.</text>
</comment>
<proteinExistence type="predicted"/>
<dbReference type="PROSITE" id="PS50994">
    <property type="entry name" value="INTEGRASE"/>
    <property type="match status" value="1"/>
</dbReference>
<sequence>MQKAMTIMGMEIMTSTPYHQQSNGMIERLSGSLKRMVNKLAVEKPDNWDKFLPPVLFAFREVPSTSTGYAPFKFDVWQRSPRADTYSNKMDLRSGKQIRGIHTLSKNTRDNCSKISRLHEK</sequence>
<dbReference type="AlphaFoldDB" id="A0AAV4D921"/>
<dbReference type="InterPro" id="IPR036397">
    <property type="entry name" value="RNaseH_sf"/>
</dbReference>